<sequence length="259" mass="29182">MFQDDVHLDFAAILLILAIVTGVIYLLDVMFWAKSRSADAKPTSVVDISRSFFPVILIVLLLRSFVAEPFRIPSGSMIPTLHVGDFILVNKFSYGLRLPVFHTKVLPLGLPERGDVVVFRYPEDPSKDFIKRIVGLPGDEIVYHGKVLSVNGQPVDIEPVGLYQSANPRHRYATEYQETLGELEHGILVNPRSPAKDFRYTVPEGHYFAMGDNRDGSDDSRRWGPVPERNLVGKAMLIWMSWDGERNRPALSRIGTVIH</sequence>
<dbReference type="NCBIfam" id="TIGR02227">
    <property type="entry name" value="sigpep_I_bact"/>
    <property type="match status" value="1"/>
</dbReference>
<dbReference type="Proteomes" id="UP000251800">
    <property type="component" value="Unassembled WGS sequence"/>
</dbReference>
<comment type="similarity">
    <text evidence="2 9">Belongs to the peptidase S26 family.</text>
</comment>
<dbReference type="EC" id="3.4.21.89" evidence="3 8"/>
<keyword evidence="5 8" id="KW-0645">Protease</keyword>
<evidence type="ECO:0000256" key="3">
    <source>
        <dbReference type="ARBA" id="ARBA00013208"/>
    </source>
</evidence>
<feature type="active site" evidence="7">
    <location>
        <position position="76"/>
    </location>
</feature>
<dbReference type="GO" id="GO:0004252">
    <property type="term" value="F:serine-type endopeptidase activity"/>
    <property type="evidence" value="ECO:0007669"/>
    <property type="project" value="InterPro"/>
</dbReference>
<dbReference type="InterPro" id="IPR036286">
    <property type="entry name" value="LexA/Signal_pep-like_sf"/>
</dbReference>
<reference evidence="11 12" key="1">
    <citation type="submission" date="2018-05" db="EMBL/GenBank/DDBJ databases">
        <title>Abyssibacter profundi OUC007T gen. nov., sp. nov, a marine bacterium isolated from seawater of the Mariana Trench.</title>
        <authorList>
            <person name="Zhou S."/>
        </authorList>
    </citation>
    <scope>NUCLEOTIDE SEQUENCE [LARGE SCALE GENOMIC DNA]</scope>
    <source>
        <strain evidence="11 12">OUC007</strain>
    </source>
</reference>
<dbReference type="PROSITE" id="PS00501">
    <property type="entry name" value="SPASE_I_1"/>
    <property type="match status" value="1"/>
</dbReference>
<comment type="caution">
    <text evidence="11">The sequence shown here is derived from an EMBL/GenBank/DDBJ whole genome shotgun (WGS) entry which is preliminary data.</text>
</comment>
<gene>
    <name evidence="11" type="primary">lepB</name>
    <name evidence="11" type="ORF">DEH80_10610</name>
</gene>
<keyword evidence="12" id="KW-1185">Reference proteome</keyword>
<evidence type="ECO:0000259" key="10">
    <source>
        <dbReference type="Pfam" id="PF10502"/>
    </source>
</evidence>
<dbReference type="EMBL" id="QEQK01000008">
    <property type="protein sequence ID" value="PWN55859.1"/>
    <property type="molecule type" value="Genomic_DNA"/>
</dbReference>
<evidence type="ECO:0000256" key="6">
    <source>
        <dbReference type="ARBA" id="ARBA00022801"/>
    </source>
</evidence>
<dbReference type="InterPro" id="IPR000223">
    <property type="entry name" value="Pept_S26A_signal_pept_1"/>
</dbReference>
<evidence type="ECO:0000256" key="4">
    <source>
        <dbReference type="ARBA" id="ARBA00019232"/>
    </source>
</evidence>
<comment type="catalytic activity">
    <reaction evidence="1 8">
        <text>Cleavage of hydrophobic, N-terminal signal or leader sequences from secreted and periplasmic proteins.</text>
        <dbReference type="EC" id="3.4.21.89"/>
    </reaction>
</comment>
<keyword evidence="8" id="KW-0812">Transmembrane</keyword>
<keyword evidence="8" id="KW-1133">Transmembrane helix</keyword>
<dbReference type="Gene3D" id="2.10.109.10">
    <property type="entry name" value="Umud Fragment, subunit A"/>
    <property type="match status" value="1"/>
</dbReference>
<evidence type="ECO:0000256" key="1">
    <source>
        <dbReference type="ARBA" id="ARBA00000677"/>
    </source>
</evidence>
<dbReference type="PANTHER" id="PTHR43390:SF1">
    <property type="entry name" value="CHLOROPLAST PROCESSING PEPTIDASE"/>
    <property type="match status" value="1"/>
</dbReference>
<dbReference type="AlphaFoldDB" id="A0A363UKA0"/>
<feature type="domain" description="Peptidase S26" evidence="10">
    <location>
        <begin position="48"/>
        <end position="240"/>
    </location>
</feature>
<keyword evidence="6 8" id="KW-0378">Hydrolase</keyword>
<dbReference type="PRINTS" id="PR00727">
    <property type="entry name" value="LEADERPTASE"/>
</dbReference>
<organism evidence="11 12">
    <name type="scientific">Abyssibacter profundi</name>
    <dbReference type="NCBI Taxonomy" id="2182787"/>
    <lineage>
        <taxon>Bacteria</taxon>
        <taxon>Pseudomonadati</taxon>
        <taxon>Pseudomonadota</taxon>
        <taxon>Gammaproteobacteria</taxon>
        <taxon>Chromatiales</taxon>
        <taxon>Oceanococcaceae</taxon>
        <taxon>Abyssibacter</taxon>
    </lineage>
</organism>
<proteinExistence type="inferred from homology"/>
<protein>
    <recommendedName>
        <fullName evidence="4 8">Signal peptidase I</fullName>
        <ecNumber evidence="3 8">3.4.21.89</ecNumber>
    </recommendedName>
</protein>
<dbReference type="GO" id="GO:0016020">
    <property type="term" value="C:membrane"/>
    <property type="evidence" value="ECO:0007669"/>
    <property type="project" value="UniProtKB-SubCell"/>
</dbReference>
<keyword evidence="8" id="KW-0472">Membrane</keyword>
<dbReference type="SUPFAM" id="SSF51306">
    <property type="entry name" value="LexA/Signal peptidase"/>
    <property type="match status" value="1"/>
</dbReference>
<evidence type="ECO:0000256" key="7">
    <source>
        <dbReference type="PIRSR" id="PIRSR600223-1"/>
    </source>
</evidence>
<feature type="transmembrane region" description="Helical" evidence="8">
    <location>
        <begin position="12"/>
        <end position="33"/>
    </location>
</feature>
<dbReference type="PANTHER" id="PTHR43390">
    <property type="entry name" value="SIGNAL PEPTIDASE I"/>
    <property type="match status" value="1"/>
</dbReference>
<feature type="active site" evidence="7">
    <location>
        <position position="131"/>
    </location>
</feature>
<name>A0A363UKA0_9GAMM</name>
<evidence type="ECO:0000256" key="8">
    <source>
        <dbReference type="RuleBase" id="RU003993"/>
    </source>
</evidence>
<evidence type="ECO:0000256" key="5">
    <source>
        <dbReference type="ARBA" id="ARBA00022670"/>
    </source>
</evidence>
<dbReference type="OrthoDB" id="9815782at2"/>
<dbReference type="InterPro" id="IPR019533">
    <property type="entry name" value="Peptidase_S26"/>
</dbReference>
<evidence type="ECO:0000256" key="9">
    <source>
        <dbReference type="RuleBase" id="RU362042"/>
    </source>
</evidence>
<feature type="transmembrane region" description="Helical" evidence="8">
    <location>
        <begin position="45"/>
        <end position="66"/>
    </location>
</feature>
<dbReference type="PROSITE" id="PS00760">
    <property type="entry name" value="SPASE_I_2"/>
    <property type="match status" value="1"/>
</dbReference>
<dbReference type="InterPro" id="IPR019756">
    <property type="entry name" value="Pept_S26A_signal_pept_1_Ser-AS"/>
</dbReference>
<evidence type="ECO:0000313" key="12">
    <source>
        <dbReference type="Proteomes" id="UP000251800"/>
    </source>
</evidence>
<evidence type="ECO:0000256" key="2">
    <source>
        <dbReference type="ARBA" id="ARBA00009370"/>
    </source>
</evidence>
<accession>A0A363UKA0</accession>
<evidence type="ECO:0000313" key="11">
    <source>
        <dbReference type="EMBL" id="PWN55859.1"/>
    </source>
</evidence>
<comment type="subcellular location">
    <subcellularLocation>
        <location evidence="9">Membrane</location>
        <topology evidence="9">Multi-pass membrane protein</topology>
    </subcellularLocation>
</comment>
<dbReference type="CDD" id="cd06530">
    <property type="entry name" value="S26_SPase_I"/>
    <property type="match status" value="1"/>
</dbReference>
<dbReference type="InterPro" id="IPR019757">
    <property type="entry name" value="Pept_S26A_signal_pept_1_Lys-AS"/>
</dbReference>
<dbReference type="RefSeq" id="WP_109720469.1">
    <property type="nucleotide sequence ID" value="NZ_QEQK01000008.1"/>
</dbReference>
<dbReference type="Pfam" id="PF10502">
    <property type="entry name" value="Peptidase_S26"/>
    <property type="match status" value="1"/>
</dbReference>
<dbReference type="GO" id="GO:0006465">
    <property type="term" value="P:signal peptide processing"/>
    <property type="evidence" value="ECO:0007669"/>
    <property type="project" value="InterPro"/>
</dbReference>
<dbReference type="GO" id="GO:0009003">
    <property type="term" value="F:signal peptidase activity"/>
    <property type="evidence" value="ECO:0007669"/>
    <property type="project" value="UniProtKB-EC"/>
</dbReference>